<accession>A0A1X0NED8</accession>
<dbReference type="Gene3D" id="3.20.20.140">
    <property type="entry name" value="Metal-dependent hydrolases"/>
    <property type="match status" value="1"/>
</dbReference>
<dbReference type="InterPro" id="IPR032466">
    <property type="entry name" value="Metal_Hydrolase"/>
</dbReference>
<keyword evidence="7" id="KW-0479">Metal-binding</keyword>
<keyword evidence="14" id="KW-1185">Reference proteome</keyword>
<dbReference type="AlphaFoldDB" id="A0A1X0NED8"/>
<evidence type="ECO:0000256" key="1">
    <source>
        <dbReference type="ARBA" id="ARBA00000853"/>
    </source>
</evidence>
<dbReference type="GeneID" id="39991851"/>
<dbReference type="Proteomes" id="UP000192257">
    <property type="component" value="Unassembled WGS sequence"/>
</dbReference>
<evidence type="ECO:0000256" key="3">
    <source>
        <dbReference type="ARBA" id="ARBA00008002"/>
    </source>
</evidence>
<evidence type="ECO:0000256" key="7">
    <source>
        <dbReference type="ARBA" id="ARBA00022723"/>
    </source>
</evidence>
<dbReference type="VEuPathDB" id="TriTrypDB:TM35_002751000"/>
<keyword evidence="11" id="KW-0408">Iron</keyword>
<evidence type="ECO:0000256" key="2">
    <source>
        <dbReference type="ARBA" id="ARBA00004758"/>
    </source>
</evidence>
<keyword evidence="6" id="KW-0963">Cytoplasm</keyword>
<dbReference type="GO" id="GO:0050480">
    <property type="term" value="F:imidazolonepropionase activity"/>
    <property type="evidence" value="ECO:0007669"/>
    <property type="project" value="UniProtKB-EC"/>
</dbReference>
<dbReference type="NCBIfam" id="TIGR01224">
    <property type="entry name" value="hutI"/>
    <property type="match status" value="1"/>
</dbReference>
<evidence type="ECO:0000256" key="5">
    <source>
        <dbReference type="ARBA" id="ARBA00013406"/>
    </source>
</evidence>
<keyword evidence="10" id="KW-0862">Zinc</keyword>
<dbReference type="GO" id="GO:0019556">
    <property type="term" value="P:L-histidine catabolic process to glutamate and formamide"/>
    <property type="evidence" value="ECO:0007669"/>
    <property type="project" value="InterPro"/>
</dbReference>
<sequence>MLLFENADQVVQVVRNGERYLAGPEKSNQIAIIPHGSLLVDPSTGLIAAVGTHEEVMAYINSNKCSVAEKVPCAGKVLLPGFVDAHTHPVWDGDRSHEFAIKLNGATYMDVQKAGGGIGFTTTCTRKASESELLRQLQSRLRRMLAFGTTTVEGKSGYGLDRDSELKMLRVLKSAGDAGPQTIAATFCGGHAVPAGSTAPAAVQDVVNVQLPAVLAERAAGLNDVRNIDVFCETGVFDRDQTRVILTAGKNVGLALNFHGDELTPVGAGELAGELEADAVSHLEHISDEGIVAMRKKPSFAVLLPMTAYVLRIQPPPARRIIDGHVPVALGSDFCPNAHSLSMPHTMNVACVLMHMTMEEALVASTINSAGSLQLSDVCGSLEVGKWADVVLLNAPRWEHVIYQMVDPPIEAVYKKGKRVHYNSSFGDKA</sequence>
<dbReference type="SUPFAM" id="SSF51338">
    <property type="entry name" value="Composite domain of metallo-dependent hydrolases"/>
    <property type="match status" value="1"/>
</dbReference>
<comment type="pathway">
    <text evidence="2">Amino-acid degradation; L-histidine degradation into L-glutamate; N-formimidoyl-L-glutamate from L-histidine: step 3/3.</text>
</comment>
<dbReference type="GO" id="GO:0046872">
    <property type="term" value="F:metal ion binding"/>
    <property type="evidence" value="ECO:0007669"/>
    <property type="project" value="UniProtKB-KW"/>
</dbReference>
<evidence type="ECO:0000313" key="13">
    <source>
        <dbReference type="EMBL" id="ORC77178.1"/>
    </source>
</evidence>
<evidence type="ECO:0000256" key="8">
    <source>
        <dbReference type="ARBA" id="ARBA00022801"/>
    </source>
</evidence>
<organism evidence="13 14">
    <name type="scientific">Trypanosoma theileri</name>
    <dbReference type="NCBI Taxonomy" id="67003"/>
    <lineage>
        <taxon>Eukaryota</taxon>
        <taxon>Discoba</taxon>
        <taxon>Euglenozoa</taxon>
        <taxon>Kinetoplastea</taxon>
        <taxon>Metakinetoplastina</taxon>
        <taxon>Trypanosomatida</taxon>
        <taxon>Trypanosomatidae</taxon>
        <taxon>Trypanosoma</taxon>
    </lineage>
</organism>
<dbReference type="SUPFAM" id="SSF51556">
    <property type="entry name" value="Metallo-dependent hydrolases"/>
    <property type="match status" value="1"/>
</dbReference>
<dbReference type="PANTHER" id="PTHR42752:SF1">
    <property type="entry name" value="IMIDAZOLONEPROPIONASE-RELATED"/>
    <property type="match status" value="1"/>
</dbReference>
<evidence type="ECO:0000256" key="6">
    <source>
        <dbReference type="ARBA" id="ARBA00022490"/>
    </source>
</evidence>
<reference evidence="13 14" key="1">
    <citation type="submission" date="2017-03" db="EMBL/GenBank/DDBJ databases">
        <title>An alternative strategy for trypanosome survival in the mammalian bloodstream revealed through genome and transcriptome analysis of the ubiquitous bovine parasite Trypanosoma (Megatrypanum) theileri.</title>
        <authorList>
            <person name="Kelly S."/>
            <person name="Ivens A."/>
            <person name="Mott A."/>
            <person name="O'Neill E."/>
            <person name="Emms D."/>
            <person name="Macleod O."/>
            <person name="Voorheis P."/>
            <person name="Matthews J."/>
            <person name="Matthews K."/>
            <person name="Carrington M."/>
        </authorList>
    </citation>
    <scope>NUCLEOTIDE SEQUENCE [LARGE SCALE GENOMIC DNA]</scope>
    <source>
        <strain evidence="13">Edinburgh</strain>
    </source>
</reference>
<dbReference type="InterPro" id="IPR011059">
    <property type="entry name" value="Metal-dep_hydrolase_composite"/>
</dbReference>
<keyword evidence="9" id="KW-0369">Histidine metabolism</keyword>
<protein>
    <recommendedName>
        <fullName evidence="5">Probable imidazolonepropionase</fullName>
        <ecNumber evidence="4">3.5.2.7</ecNumber>
    </recommendedName>
</protein>
<name>A0A1X0NED8_9TRYP</name>
<dbReference type="GO" id="GO:0005737">
    <property type="term" value="C:cytoplasm"/>
    <property type="evidence" value="ECO:0007669"/>
    <property type="project" value="InterPro"/>
</dbReference>
<proteinExistence type="inferred from homology"/>
<dbReference type="Pfam" id="PF07969">
    <property type="entry name" value="Amidohydro_3"/>
    <property type="match status" value="1"/>
</dbReference>
<dbReference type="InterPro" id="IPR013108">
    <property type="entry name" value="Amidohydro_3"/>
</dbReference>
<evidence type="ECO:0000256" key="10">
    <source>
        <dbReference type="ARBA" id="ARBA00022833"/>
    </source>
</evidence>
<comment type="similarity">
    <text evidence="3">Belongs to the metallo-dependent hydrolases superfamily. HutI family.</text>
</comment>
<evidence type="ECO:0000256" key="11">
    <source>
        <dbReference type="ARBA" id="ARBA00023004"/>
    </source>
</evidence>
<comment type="catalytic activity">
    <reaction evidence="1">
        <text>4-imidazolone-5-propanoate + H2O = N-formimidoyl-L-glutamate</text>
        <dbReference type="Rhea" id="RHEA:23660"/>
        <dbReference type="ChEBI" id="CHEBI:15377"/>
        <dbReference type="ChEBI" id="CHEBI:58928"/>
        <dbReference type="ChEBI" id="CHEBI:77893"/>
        <dbReference type="EC" id="3.5.2.7"/>
    </reaction>
</comment>
<evidence type="ECO:0000256" key="9">
    <source>
        <dbReference type="ARBA" id="ARBA00022808"/>
    </source>
</evidence>
<dbReference type="Gene3D" id="2.30.40.10">
    <property type="entry name" value="Urease, subunit C, domain 1"/>
    <property type="match status" value="1"/>
</dbReference>
<comment type="caution">
    <text evidence="13">The sequence shown here is derived from an EMBL/GenBank/DDBJ whole genome shotgun (WGS) entry which is preliminary data.</text>
</comment>
<dbReference type="FunFam" id="3.20.20.140:FF:000007">
    <property type="entry name" value="Imidazolonepropionase"/>
    <property type="match status" value="1"/>
</dbReference>
<dbReference type="OrthoDB" id="244339at2759"/>
<dbReference type="CDD" id="cd01296">
    <property type="entry name" value="Imidazolone-5PH"/>
    <property type="match status" value="1"/>
</dbReference>
<evidence type="ECO:0000256" key="4">
    <source>
        <dbReference type="ARBA" id="ARBA00012864"/>
    </source>
</evidence>
<dbReference type="InterPro" id="IPR005920">
    <property type="entry name" value="HutI"/>
</dbReference>
<dbReference type="EMBL" id="NBCO01000275">
    <property type="protein sequence ID" value="ORC77178.1"/>
    <property type="molecule type" value="Genomic_DNA"/>
</dbReference>
<dbReference type="PANTHER" id="PTHR42752">
    <property type="entry name" value="IMIDAZOLONEPROPIONASE"/>
    <property type="match status" value="1"/>
</dbReference>
<dbReference type="EC" id="3.5.2.7" evidence="4"/>
<gene>
    <name evidence="13" type="ORF">TM35_002751000</name>
</gene>
<evidence type="ECO:0000313" key="14">
    <source>
        <dbReference type="Proteomes" id="UP000192257"/>
    </source>
</evidence>
<feature type="domain" description="Amidohydrolase 3" evidence="12">
    <location>
        <begin position="127"/>
        <end position="421"/>
    </location>
</feature>
<dbReference type="STRING" id="67003.A0A1X0NED8"/>
<evidence type="ECO:0000259" key="12">
    <source>
        <dbReference type="Pfam" id="PF07969"/>
    </source>
</evidence>
<dbReference type="RefSeq" id="XP_028876635.1">
    <property type="nucleotide sequence ID" value="XM_029032071.1"/>
</dbReference>
<keyword evidence="8" id="KW-0378">Hydrolase</keyword>